<dbReference type="PROSITE" id="PS50222">
    <property type="entry name" value="EF_HAND_2"/>
    <property type="match status" value="2"/>
</dbReference>
<name>A0A2G8KQ58_STIJA</name>
<dbReference type="SMART" id="SM00054">
    <property type="entry name" value="EFh"/>
    <property type="match status" value="2"/>
</dbReference>
<dbReference type="SUPFAM" id="SSF47473">
    <property type="entry name" value="EF-hand"/>
    <property type="match status" value="1"/>
</dbReference>
<dbReference type="Pfam" id="PF13499">
    <property type="entry name" value="EF-hand_7"/>
    <property type="match status" value="1"/>
</dbReference>
<dbReference type="PANTHER" id="PTHR47500:SF3">
    <property type="entry name" value="EF-HAND DOMAIN-CONTAINING PROTEIN"/>
    <property type="match status" value="1"/>
</dbReference>
<protein>
    <submittedName>
        <fullName evidence="4">Putative calcium-binding mitochondrial carrier protein SCaMC-2-like isoform X1</fullName>
    </submittedName>
</protein>
<dbReference type="InterPro" id="IPR043520">
    <property type="entry name" value="SPT21"/>
</dbReference>
<keyword evidence="5" id="KW-1185">Reference proteome</keyword>
<dbReference type="InterPro" id="IPR002048">
    <property type="entry name" value="EF_hand_dom"/>
</dbReference>
<evidence type="ECO:0000259" key="3">
    <source>
        <dbReference type="PROSITE" id="PS50222"/>
    </source>
</evidence>
<dbReference type="AlphaFoldDB" id="A0A2G8KQ58"/>
<dbReference type="STRING" id="307972.A0A2G8KQ58"/>
<dbReference type="OrthoDB" id="270584at2759"/>
<comment type="caution">
    <text evidence="4">The sequence shown here is derived from an EMBL/GenBank/DDBJ whole genome shotgun (WGS) entry which is preliminary data.</text>
</comment>
<evidence type="ECO:0000313" key="5">
    <source>
        <dbReference type="Proteomes" id="UP000230750"/>
    </source>
</evidence>
<dbReference type="EMBL" id="MRZV01000432">
    <property type="protein sequence ID" value="PIK50141.1"/>
    <property type="molecule type" value="Genomic_DNA"/>
</dbReference>
<dbReference type="InterPro" id="IPR018247">
    <property type="entry name" value="EF_Hand_1_Ca_BS"/>
</dbReference>
<gene>
    <name evidence="4" type="ORF">BSL78_12987</name>
</gene>
<reference evidence="4 5" key="1">
    <citation type="journal article" date="2017" name="PLoS Biol.">
        <title>The sea cucumber genome provides insights into morphological evolution and visceral regeneration.</title>
        <authorList>
            <person name="Zhang X."/>
            <person name="Sun L."/>
            <person name="Yuan J."/>
            <person name="Sun Y."/>
            <person name="Gao Y."/>
            <person name="Zhang L."/>
            <person name="Li S."/>
            <person name="Dai H."/>
            <person name="Hamel J.F."/>
            <person name="Liu C."/>
            <person name="Yu Y."/>
            <person name="Liu S."/>
            <person name="Lin W."/>
            <person name="Guo K."/>
            <person name="Jin S."/>
            <person name="Xu P."/>
            <person name="Storey K.B."/>
            <person name="Huan P."/>
            <person name="Zhang T."/>
            <person name="Zhou Y."/>
            <person name="Zhang J."/>
            <person name="Lin C."/>
            <person name="Li X."/>
            <person name="Xing L."/>
            <person name="Huo D."/>
            <person name="Sun M."/>
            <person name="Wang L."/>
            <person name="Mercier A."/>
            <person name="Li F."/>
            <person name="Yang H."/>
            <person name="Xiang J."/>
        </authorList>
    </citation>
    <scope>NUCLEOTIDE SEQUENCE [LARGE SCALE GENOMIC DNA]</scope>
    <source>
        <strain evidence="4">Shaxun</strain>
        <tissue evidence="4">Muscle</tissue>
    </source>
</reference>
<feature type="region of interest" description="Disordered" evidence="2">
    <location>
        <begin position="1"/>
        <end position="40"/>
    </location>
</feature>
<dbReference type="Gene3D" id="1.10.238.10">
    <property type="entry name" value="EF-hand"/>
    <property type="match status" value="1"/>
</dbReference>
<accession>A0A2G8KQ58</accession>
<dbReference type="PANTHER" id="PTHR47500">
    <property type="entry name" value="EF-HAND CALCIUM-BINDING DOMAIN-CONTAINING PROTEIN"/>
    <property type="match status" value="1"/>
</dbReference>
<feature type="domain" description="EF-hand" evidence="3">
    <location>
        <begin position="69"/>
        <end position="104"/>
    </location>
</feature>
<organism evidence="4 5">
    <name type="scientific">Stichopus japonicus</name>
    <name type="common">Sea cucumber</name>
    <dbReference type="NCBI Taxonomy" id="307972"/>
    <lineage>
        <taxon>Eukaryota</taxon>
        <taxon>Metazoa</taxon>
        <taxon>Echinodermata</taxon>
        <taxon>Eleutherozoa</taxon>
        <taxon>Echinozoa</taxon>
        <taxon>Holothuroidea</taxon>
        <taxon>Aspidochirotacea</taxon>
        <taxon>Aspidochirotida</taxon>
        <taxon>Stichopodidae</taxon>
        <taxon>Apostichopus</taxon>
    </lineage>
</organism>
<dbReference type="GO" id="GO:0005509">
    <property type="term" value="F:calcium ion binding"/>
    <property type="evidence" value="ECO:0007669"/>
    <property type="project" value="InterPro"/>
</dbReference>
<keyword evidence="1" id="KW-0106">Calcium</keyword>
<evidence type="ECO:0000256" key="1">
    <source>
        <dbReference type="ARBA" id="ARBA00022837"/>
    </source>
</evidence>
<dbReference type="CDD" id="cd00051">
    <property type="entry name" value="EFh"/>
    <property type="match status" value="1"/>
</dbReference>
<evidence type="ECO:0000256" key="2">
    <source>
        <dbReference type="SAM" id="MobiDB-lite"/>
    </source>
</evidence>
<proteinExistence type="predicted"/>
<feature type="compositionally biased region" description="Polar residues" evidence="2">
    <location>
        <begin position="11"/>
        <end position="32"/>
    </location>
</feature>
<dbReference type="PROSITE" id="PS00018">
    <property type="entry name" value="EF_HAND_1"/>
    <property type="match status" value="2"/>
</dbReference>
<feature type="domain" description="EF-hand" evidence="3">
    <location>
        <begin position="33"/>
        <end position="68"/>
    </location>
</feature>
<evidence type="ECO:0000313" key="4">
    <source>
        <dbReference type="EMBL" id="PIK50141.1"/>
    </source>
</evidence>
<dbReference type="Proteomes" id="UP000230750">
    <property type="component" value="Unassembled WGS sequence"/>
</dbReference>
<feature type="compositionally biased region" description="Basic and acidic residues" evidence="2">
    <location>
        <begin position="1"/>
        <end position="10"/>
    </location>
</feature>
<dbReference type="InterPro" id="IPR011992">
    <property type="entry name" value="EF-hand-dom_pair"/>
</dbReference>
<sequence length="104" mass="11868">MEVKADDQSKRSPSTNSNVQSQNRNHNHTLTPEQEEHYSELFDQLDVDGDGRIDAKDLKEGLIRMGVPQVPGHAQKFMKKSDQNEDGHVDFAEFAICLENMRKN</sequence>